<organism evidence="6 7">
    <name type="scientific">Nonomuraea angiospora</name>
    <dbReference type="NCBI Taxonomy" id="46172"/>
    <lineage>
        <taxon>Bacteria</taxon>
        <taxon>Bacillati</taxon>
        <taxon>Actinomycetota</taxon>
        <taxon>Actinomycetes</taxon>
        <taxon>Streptosporangiales</taxon>
        <taxon>Streptosporangiaceae</taxon>
        <taxon>Nonomuraea</taxon>
    </lineage>
</organism>
<dbReference type="SUPFAM" id="SSF52151">
    <property type="entry name" value="FabD/lysophospholipase-like"/>
    <property type="match status" value="1"/>
</dbReference>
<feature type="short sequence motif" description="DGA/G" evidence="4">
    <location>
        <begin position="187"/>
        <end position="189"/>
    </location>
</feature>
<feature type="short sequence motif" description="GXSXG" evidence="4">
    <location>
        <begin position="45"/>
        <end position="49"/>
    </location>
</feature>
<dbReference type="Pfam" id="PF01734">
    <property type="entry name" value="Patatin"/>
    <property type="match status" value="1"/>
</dbReference>
<sequence>MTSVQHGKALVLGAGGPVGTAWLAGLATGLRHAGIDLADADLIVGTSAGAIAAAMLTTGRDLADVEVLPSAHSGRSRPPDLAAMGQAFATLSDPALDPDDKRRRAGRIALTADAPSEDGHLAGISFLVETRTWPDRPLLITAVDAETGEPKVWDRDGEATLVEAVASSSAFPGTVAPITVNGRRYMDGALRNGVNADLAATAATRVVIEPMADRFPASEHHDVRIGPDAEALAAFGTDLGNREAWTPAYRAGVRQAPQVAVLLRPVWDAAPVT</sequence>
<dbReference type="InterPro" id="IPR016035">
    <property type="entry name" value="Acyl_Trfase/lysoPLipase"/>
</dbReference>
<protein>
    <submittedName>
        <fullName evidence="6">NTE family protein</fullName>
    </submittedName>
</protein>
<dbReference type="PANTHER" id="PTHR14226:SF57">
    <property type="entry name" value="BLR7027 PROTEIN"/>
    <property type="match status" value="1"/>
</dbReference>
<dbReference type="PANTHER" id="PTHR14226">
    <property type="entry name" value="NEUROPATHY TARGET ESTERASE/SWISS CHEESE D.MELANOGASTER"/>
    <property type="match status" value="1"/>
</dbReference>
<dbReference type="EMBL" id="JADBEK010000001">
    <property type="protein sequence ID" value="MBE1583472.1"/>
    <property type="molecule type" value="Genomic_DNA"/>
</dbReference>
<evidence type="ECO:0000313" key="7">
    <source>
        <dbReference type="Proteomes" id="UP000633509"/>
    </source>
</evidence>
<comment type="caution">
    <text evidence="4">Lacks conserved residue(s) required for the propagation of feature annotation.</text>
</comment>
<evidence type="ECO:0000256" key="4">
    <source>
        <dbReference type="PROSITE-ProRule" id="PRU01161"/>
    </source>
</evidence>
<accession>A0ABR9LS54</accession>
<keyword evidence="3 4" id="KW-0443">Lipid metabolism</keyword>
<dbReference type="Proteomes" id="UP000633509">
    <property type="component" value="Unassembled WGS sequence"/>
</dbReference>
<keyword evidence="7" id="KW-1185">Reference proteome</keyword>
<evidence type="ECO:0000256" key="1">
    <source>
        <dbReference type="ARBA" id="ARBA00022801"/>
    </source>
</evidence>
<dbReference type="InterPro" id="IPR002641">
    <property type="entry name" value="PNPLA_dom"/>
</dbReference>
<reference evidence="6 7" key="1">
    <citation type="submission" date="2020-10" db="EMBL/GenBank/DDBJ databases">
        <title>Sequencing the genomes of 1000 actinobacteria strains.</title>
        <authorList>
            <person name="Klenk H.-P."/>
        </authorList>
    </citation>
    <scope>NUCLEOTIDE SEQUENCE [LARGE SCALE GENOMIC DNA]</scope>
    <source>
        <strain evidence="6 7">DSM 43173</strain>
    </source>
</reference>
<dbReference type="Gene3D" id="3.40.1090.10">
    <property type="entry name" value="Cytosolic phospholipase A2 catalytic domain"/>
    <property type="match status" value="2"/>
</dbReference>
<feature type="active site" description="Nucleophile" evidence="4">
    <location>
        <position position="47"/>
    </location>
</feature>
<dbReference type="PROSITE" id="PS51635">
    <property type="entry name" value="PNPLA"/>
    <property type="match status" value="1"/>
</dbReference>
<feature type="active site" description="Proton acceptor" evidence="4">
    <location>
        <position position="187"/>
    </location>
</feature>
<dbReference type="InterPro" id="IPR050301">
    <property type="entry name" value="NTE"/>
</dbReference>
<comment type="caution">
    <text evidence="6">The sequence shown here is derived from an EMBL/GenBank/DDBJ whole genome shotgun (WGS) entry which is preliminary data.</text>
</comment>
<name>A0ABR9LS54_9ACTN</name>
<evidence type="ECO:0000313" key="6">
    <source>
        <dbReference type="EMBL" id="MBE1583472.1"/>
    </source>
</evidence>
<feature type="domain" description="PNPLA" evidence="5">
    <location>
        <begin position="10"/>
        <end position="200"/>
    </location>
</feature>
<keyword evidence="1 4" id="KW-0378">Hydrolase</keyword>
<proteinExistence type="predicted"/>
<evidence type="ECO:0000259" key="5">
    <source>
        <dbReference type="PROSITE" id="PS51635"/>
    </source>
</evidence>
<evidence type="ECO:0000256" key="2">
    <source>
        <dbReference type="ARBA" id="ARBA00022963"/>
    </source>
</evidence>
<dbReference type="RefSeq" id="WP_192784562.1">
    <property type="nucleotide sequence ID" value="NZ_JADBEK010000001.1"/>
</dbReference>
<keyword evidence="2 4" id="KW-0442">Lipid degradation</keyword>
<evidence type="ECO:0000256" key="3">
    <source>
        <dbReference type="ARBA" id="ARBA00023098"/>
    </source>
</evidence>
<gene>
    <name evidence="6" type="ORF">H4W80_001730</name>
</gene>